<protein>
    <submittedName>
        <fullName evidence="1">Uncharacterized protein</fullName>
    </submittedName>
</protein>
<proteinExistence type="predicted"/>
<comment type="caution">
    <text evidence="1">The sequence shown here is derived from an EMBL/GenBank/DDBJ whole genome shotgun (WGS) entry which is preliminary data.</text>
</comment>
<reference evidence="1 2" key="1">
    <citation type="journal article" date="2016" name="Genome Biol. Evol.">
        <title>Pangenome and Phylogenomic Analysis of the Pathogenic Actinobacterium Rhodococcus equi.</title>
        <authorList>
            <person name="Anastasi E."/>
            <person name="MacArthur I."/>
            <person name="Scortti M."/>
            <person name="Alvarez S."/>
            <person name="Giguere S."/>
            <person name="Vazquez-Boland J.A."/>
        </authorList>
    </citation>
    <scope>NUCLEOTIDE SEQUENCE [LARGE SCALE GENOMIC DNA]</scope>
    <source>
        <strain evidence="1 2">PAM1271</strain>
    </source>
</reference>
<evidence type="ECO:0000313" key="1">
    <source>
        <dbReference type="EMBL" id="ORM31276.1"/>
    </source>
</evidence>
<organism evidence="1 2">
    <name type="scientific">Rhodococcus hoagii</name>
    <name type="common">Corynebacterium equii</name>
    <dbReference type="NCBI Taxonomy" id="43767"/>
    <lineage>
        <taxon>Bacteria</taxon>
        <taxon>Bacillati</taxon>
        <taxon>Actinomycetota</taxon>
        <taxon>Actinomycetes</taxon>
        <taxon>Mycobacteriales</taxon>
        <taxon>Nocardiaceae</taxon>
        <taxon>Prescottella</taxon>
    </lineage>
</organism>
<dbReference type="AlphaFoldDB" id="A0AAE5MKU1"/>
<evidence type="ECO:0000313" key="2">
    <source>
        <dbReference type="Proteomes" id="UP000193518"/>
    </source>
</evidence>
<accession>A0AAE5MKU1</accession>
<gene>
    <name evidence="1" type="ORF">A5N68_03465</name>
</gene>
<dbReference type="RefSeq" id="WP_084967857.1">
    <property type="nucleotide sequence ID" value="NZ_AP025268.1"/>
</dbReference>
<sequence length="195" mass="21691">MTIPVGTRTDDMHALVLQFLGSFAHIQDFIDRQLAKLFLDRVAPNTSDFLWQSAINRIRDSERPKLVLKIAADLGTDADLSCFSDVYARVKLLRDATAHAASVEIVSNDEVRLAKSRIVSNYNSYAEPSLISRTELNDAINACAWMEAQLTYVLGSSELVGKMLAGGQPIVAVKPSRLPRQWDGVVWRRVTDQDS</sequence>
<dbReference type="Proteomes" id="UP000193518">
    <property type="component" value="Unassembled WGS sequence"/>
</dbReference>
<name>A0AAE5MKU1_RHOHA</name>
<dbReference type="EMBL" id="LWIC01000001">
    <property type="protein sequence ID" value="ORM31276.1"/>
    <property type="molecule type" value="Genomic_DNA"/>
</dbReference>